<comment type="caution">
    <text evidence="2">The sequence shown here is derived from an EMBL/GenBank/DDBJ whole genome shotgun (WGS) entry which is preliminary data.</text>
</comment>
<accession>V4RF12</accession>
<dbReference type="STRING" id="1121022.GCA_000376105_04133"/>
<reference evidence="2 3" key="1">
    <citation type="journal article" date="2014" name="Nature">
        <title>Sequential evolution of bacterial morphology by co-option of a developmental regulator.</title>
        <authorList>
            <person name="Jiang C."/>
            <person name="Brown P.J."/>
            <person name="Ducret A."/>
            <person name="Brun Y.V."/>
        </authorList>
    </citation>
    <scope>NUCLEOTIDE SEQUENCE [LARGE SCALE GENOMIC DNA]</scope>
    <source>
        <strain evidence="2 3">DSM 16100</strain>
    </source>
</reference>
<dbReference type="OrthoDB" id="7173989at2"/>
<dbReference type="EMBL" id="AWGB01000027">
    <property type="protein sequence ID" value="ESQ89973.1"/>
    <property type="molecule type" value="Genomic_DNA"/>
</dbReference>
<evidence type="ECO:0000256" key="1">
    <source>
        <dbReference type="SAM" id="SignalP"/>
    </source>
</evidence>
<dbReference type="AlphaFoldDB" id="V4RF12"/>
<dbReference type="Proteomes" id="UP000017837">
    <property type="component" value="Unassembled WGS sequence"/>
</dbReference>
<keyword evidence="1" id="KW-0732">Signal</keyword>
<feature type="chain" id="PRO_5004726534" description="Lipoprotein" evidence="1">
    <location>
        <begin position="18"/>
        <end position="174"/>
    </location>
</feature>
<dbReference type="PATRIC" id="fig|1121022.4.peg.2699"/>
<sequence>MRISMLKVALAATAAFGMTGCATLGSQGGPHSLDLLRRALTTPVDVLVSQASQNEGRAQYALAIVYEYGLHSAPVDRAKAAELKRAAIAPHGTMPITQYIVGLNGKPGRTAIINVPRYDVTVFEGQANDLCAEALNVGAATDDAYDKCRGAKIFHDLQRLWTEQQGNSGFATQK</sequence>
<evidence type="ECO:0000313" key="2">
    <source>
        <dbReference type="EMBL" id="ESQ89973.1"/>
    </source>
</evidence>
<organism evidence="2 3">
    <name type="scientific">Asticcacaulis benevestitus DSM 16100 = ATCC BAA-896</name>
    <dbReference type="NCBI Taxonomy" id="1121022"/>
    <lineage>
        <taxon>Bacteria</taxon>
        <taxon>Pseudomonadati</taxon>
        <taxon>Pseudomonadota</taxon>
        <taxon>Alphaproteobacteria</taxon>
        <taxon>Caulobacterales</taxon>
        <taxon>Caulobacteraceae</taxon>
        <taxon>Asticcacaulis</taxon>
    </lineage>
</organism>
<keyword evidence="3" id="KW-1185">Reference proteome</keyword>
<dbReference type="PROSITE" id="PS51257">
    <property type="entry name" value="PROKAR_LIPOPROTEIN"/>
    <property type="match status" value="1"/>
</dbReference>
<proteinExistence type="predicted"/>
<evidence type="ECO:0008006" key="4">
    <source>
        <dbReference type="Google" id="ProtNLM"/>
    </source>
</evidence>
<gene>
    <name evidence="2" type="ORF">ABENE_13285</name>
</gene>
<feature type="signal peptide" evidence="1">
    <location>
        <begin position="1"/>
        <end position="17"/>
    </location>
</feature>
<evidence type="ECO:0000313" key="3">
    <source>
        <dbReference type="Proteomes" id="UP000017837"/>
    </source>
</evidence>
<protein>
    <recommendedName>
        <fullName evidence="4">Lipoprotein</fullName>
    </recommendedName>
</protein>
<name>V4RF12_9CAUL</name>
<dbReference type="RefSeq" id="WP_018083814.1">
    <property type="nucleotide sequence ID" value="NZ_AQWM01000045.1"/>
</dbReference>